<dbReference type="Proteomes" id="UP001465976">
    <property type="component" value="Unassembled WGS sequence"/>
</dbReference>
<feature type="compositionally biased region" description="Polar residues" evidence="1">
    <location>
        <begin position="45"/>
        <end position="60"/>
    </location>
</feature>
<dbReference type="EMBL" id="JBAHYK010003440">
    <property type="protein sequence ID" value="KAL0563499.1"/>
    <property type="molecule type" value="Genomic_DNA"/>
</dbReference>
<feature type="region of interest" description="Disordered" evidence="1">
    <location>
        <begin position="1"/>
        <end position="66"/>
    </location>
</feature>
<keyword evidence="3" id="KW-1185">Reference proteome</keyword>
<gene>
    <name evidence="2" type="ORF">V5O48_018569</name>
</gene>
<organism evidence="2 3">
    <name type="scientific">Marasmius crinis-equi</name>
    <dbReference type="NCBI Taxonomy" id="585013"/>
    <lineage>
        <taxon>Eukaryota</taxon>
        <taxon>Fungi</taxon>
        <taxon>Dikarya</taxon>
        <taxon>Basidiomycota</taxon>
        <taxon>Agaricomycotina</taxon>
        <taxon>Agaricomycetes</taxon>
        <taxon>Agaricomycetidae</taxon>
        <taxon>Agaricales</taxon>
        <taxon>Marasmiineae</taxon>
        <taxon>Marasmiaceae</taxon>
        <taxon>Marasmius</taxon>
    </lineage>
</organism>
<feature type="compositionally biased region" description="Polar residues" evidence="1">
    <location>
        <begin position="15"/>
        <end position="26"/>
    </location>
</feature>
<evidence type="ECO:0000313" key="3">
    <source>
        <dbReference type="Proteomes" id="UP001465976"/>
    </source>
</evidence>
<sequence>MSGTSPERAHHKGWKTQTIRESSLAPTNARKAPHSAAKLHENPPKLSQVNMPSRSSTVITSIAHDR</sequence>
<evidence type="ECO:0000313" key="2">
    <source>
        <dbReference type="EMBL" id="KAL0563499.1"/>
    </source>
</evidence>
<reference evidence="2 3" key="1">
    <citation type="submission" date="2024-02" db="EMBL/GenBank/DDBJ databases">
        <title>A draft genome for the cacao thread blight pathogen Marasmius crinis-equi.</title>
        <authorList>
            <person name="Cohen S.P."/>
            <person name="Baruah I.K."/>
            <person name="Amoako-Attah I."/>
            <person name="Bukari Y."/>
            <person name="Meinhardt L.W."/>
            <person name="Bailey B.A."/>
        </authorList>
    </citation>
    <scope>NUCLEOTIDE SEQUENCE [LARGE SCALE GENOMIC DNA]</scope>
    <source>
        <strain evidence="2 3">GH-76</strain>
    </source>
</reference>
<accession>A0ABR3EKT3</accession>
<comment type="caution">
    <text evidence="2">The sequence shown here is derived from an EMBL/GenBank/DDBJ whole genome shotgun (WGS) entry which is preliminary data.</text>
</comment>
<protein>
    <submittedName>
        <fullName evidence="2">Uncharacterized protein</fullName>
    </submittedName>
</protein>
<name>A0ABR3EKT3_9AGAR</name>
<proteinExistence type="predicted"/>
<evidence type="ECO:0000256" key="1">
    <source>
        <dbReference type="SAM" id="MobiDB-lite"/>
    </source>
</evidence>
<feature type="non-terminal residue" evidence="2">
    <location>
        <position position="66"/>
    </location>
</feature>